<gene>
    <name evidence="2" type="ORF">HINF_LOCUS21559</name>
    <name evidence="1" type="ORF">HINF_LOCUS53737</name>
</gene>
<evidence type="ECO:0000313" key="3">
    <source>
        <dbReference type="Proteomes" id="UP001642409"/>
    </source>
</evidence>
<evidence type="ECO:0000313" key="2">
    <source>
        <dbReference type="EMBL" id="CAL6009351.1"/>
    </source>
</evidence>
<name>A0AA86R512_9EUKA</name>
<dbReference type="AlphaFoldDB" id="A0AA86R512"/>
<accession>A0AA86R512</accession>
<reference evidence="1" key="1">
    <citation type="submission" date="2023-06" db="EMBL/GenBank/DDBJ databases">
        <authorList>
            <person name="Kurt Z."/>
        </authorList>
    </citation>
    <scope>NUCLEOTIDE SEQUENCE</scope>
</reference>
<organism evidence="1">
    <name type="scientific">Hexamita inflata</name>
    <dbReference type="NCBI Taxonomy" id="28002"/>
    <lineage>
        <taxon>Eukaryota</taxon>
        <taxon>Metamonada</taxon>
        <taxon>Diplomonadida</taxon>
        <taxon>Hexamitidae</taxon>
        <taxon>Hexamitinae</taxon>
        <taxon>Hexamita</taxon>
    </lineage>
</organism>
<evidence type="ECO:0000313" key="1">
    <source>
        <dbReference type="EMBL" id="CAI9966092.1"/>
    </source>
</evidence>
<reference evidence="2 3" key="2">
    <citation type="submission" date="2024-07" db="EMBL/GenBank/DDBJ databases">
        <authorList>
            <person name="Akdeniz Z."/>
        </authorList>
    </citation>
    <scope>NUCLEOTIDE SEQUENCE [LARGE SCALE GENOMIC DNA]</scope>
</reference>
<proteinExistence type="predicted"/>
<dbReference type="EMBL" id="CATOUU010000998">
    <property type="protein sequence ID" value="CAI9966092.1"/>
    <property type="molecule type" value="Genomic_DNA"/>
</dbReference>
<comment type="caution">
    <text evidence="1">The sequence shown here is derived from an EMBL/GenBank/DDBJ whole genome shotgun (WGS) entry which is preliminary data.</text>
</comment>
<sequence length="105" mass="12228">MDQYYISELESQNHRAMKSIRKLQAKMETVTPKLAQQELLHEIKDNKLGKNNSKLDENGDFRNINDAFNAVFPDMKNDPLIKFSSFDKKTKFQSFELVFGALPEE</sequence>
<dbReference type="EMBL" id="CAXDID020000059">
    <property type="protein sequence ID" value="CAL6009351.1"/>
    <property type="molecule type" value="Genomic_DNA"/>
</dbReference>
<keyword evidence="3" id="KW-1185">Reference proteome</keyword>
<protein>
    <submittedName>
        <fullName evidence="2">Hypothetical_protein</fullName>
    </submittedName>
</protein>
<dbReference type="Proteomes" id="UP001642409">
    <property type="component" value="Unassembled WGS sequence"/>
</dbReference>